<reference evidence="3" key="2">
    <citation type="journal article" date="2008" name="Nucleic Acids Res.">
        <title>The rice annotation project database (RAP-DB): 2008 update.</title>
        <authorList>
            <consortium name="The rice annotation project (RAP)"/>
        </authorList>
    </citation>
    <scope>GENOME REANNOTATION</scope>
    <source>
        <strain evidence="3">cv. Nipponbare</strain>
    </source>
</reference>
<accession>Q5JJM7</accession>
<gene>
    <name evidence="2" type="primary">B1329D01.1</name>
</gene>
<evidence type="ECO:0000313" key="2">
    <source>
        <dbReference type="EMBL" id="BAD88330.1"/>
    </source>
</evidence>
<feature type="compositionally biased region" description="Basic and acidic residues" evidence="1">
    <location>
        <begin position="107"/>
        <end position="128"/>
    </location>
</feature>
<name>Q5JJM7_ORYSJ</name>
<dbReference type="Proteomes" id="UP000000763">
    <property type="component" value="Chromosome 1"/>
</dbReference>
<protein>
    <submittedName>
        <fullName evidence="2">Uncharacterized protein</fullName>
    </submittedName>
</protein>
<reference evidence="3" key="1">
    <citation type="journal article" date="2005" name="Nature">
        <title>The map-based sequence of the rice genome.</title>
        <authorList>
            <consortium name="International rice genome sequencing project (IRGSP)"/>
            <person name="Matsumoto T."/>
            <person name="Wu J."/>
            <person name="Kanamori H."/>
            <person name="Katayose Y."/>
            <person name="Fujisawa M."/>
            <person name="Namiki N."/>
            <person name="Mizuno H."/>
            <person name="Yamamoto K."/>
            <person name="Antonio B.A."/>
            <person name="Baba T."/>
            <person name="Sakata K."/>
            <person name="Nagamura Y."/>
            <person name="Aoki H."/>
            <person name="Arikawa K."/>
            <person name="Arita K."/>
            <person name="Bito T."/>
            <person name="Chiden Y."/>
            <person name="Fujitsuka N."/>
            <person name="Fukunaka R."/>
            <person name="Hamada M."/>
            <person name="Harada C."/>
            <person name="Hayashi A."/>
            <person name="Hijishita S."/>
            <person name="Honda M."/>
            <person name="Hosokawa S."/>
            <person name="Ichikawa Y."/>
            <person name="Idonuma A."/>
            <person name="Iijima M."/>
            <person name="Ikeda M."/>
            <person name="Ikeno M."/>
            <person name="Ito K."/>
            <person name="Ito S."/>
            <person name="Ito T."/>
            <person name="Ito Y."/>
            <person name="Ito Y."/>
            <person name="Iwabuchi A."/>
            <person name="Kamiya K."/>
            <person name="Karasawa W."/>
            <person name="Kurita K."/>
            <person name="Katagiri S."/>
            <person name="Kikuta A."/>
            <person name="Kobayashi H."/>
            <person name="Kobayashi N."/>
            <person name="Machita K."/>
            <person name="Maehara T."/>
            <person name="Masukawa M."/>
            <person name="Mizubayashi T."/>
            <person name="Mukai Y."/>
            <person name="Nagasaki H."/>
            <person name="Nagata Y."/>
            <person name="Naito S."/>
            <person name="Nakashima M."/>
            <person name="Nakama Y."/>
            <person name="Nakamichi Y."/>
            <person name="Nakamura M."/>
            <person name="Meguro A."/>
            <person name="Negishi M."/>
            <person name="Ohta I."/>
            <person name="Ohta T."/>
            <person name="Okamoto M."/>
            <person name="Ono N."/>
            <person name="Saji S."/>
            <person name="Sakaguchi M."/>
            <person name="Sakai K."/>
            <person name="Shibata M."/>
            <person name="Shimokawa T."/>
            <person name="Song J."/>
            <person name="Takazaki Y."/>
            <person name="Terasawa K."/>
            <person name="Tsugane M."/>
            <person name="Tsuji K."/>
            <person name="Ueda S."/>
            <person name="Waki K."/>
            <person name="Yamagata H."/>
            <person name="Yamamoto M."/>
            <person name="Yamamoto S."/>
            <person name="Yamane H."/>
            <person name="Yoshiki S."/>
            <person name="Yoshihara R."/>
            <person name="Yukawa K."/>
            <person name="Zhong H."/>
            <person name="Yano M."/>
            <person name="Yuan Q."/>
            <person name="Ouyang S."/>
            <person name="Liu J."/>
            <person name="Jones K.M."/>
            <person name="Gansberger K."/>
            <person name="Moffat K."/>
            <person name="Hill J."/>
            <person name="Bera J."/>
            <person name="Fadrosh D."/>
            <person name="Jin S."/>
            <person name="Johri S."/>
            <person name="Kim M."/>
            <person name="Overton L."/>
            <person name="Reardon M."/>
            <person name="Tsitrin T."/>
            <person name="Vuong H."/>
            <person name="Weaver B."/>
            <person name="Ciecko A."/>
            <person name="Tallon L."/>
            <person name="Jackson J."/>
            <person name="Pai G."/>
            <person name="Aken S.V."/>
            <person name="Utterback T."/>
            <person name="Reidmuller S."/>
            <person name="Feldblyum T."/>
            <person name="Hsiao J."/>
            <person name="Zismann V."/>
            <person name="Iobst S."/>
            <person name="de Vazeille A.R."/>
            <person name="Buell C.R."/>
            <person name="Ying K."/>
            <person name="Li Y."/>
            <person name="Lu T."/>
            <person name="Huang Y."/>
            <person name="Zhao Q."/>
            <person name="Feng Q."/>
            <person name="Zhang L."/>
            <person name="Zhu J."/>
            <person name="Weng Q."/>
            <person name="Mu J."/>
            <person name="Lu Y."/>
            <person name="Fan D."/>
            <person name="Liu Y."/>
            <person name="Guan J."/>
            <person name="Zhang Y."/>
            <person name="Yu S."/>
            <person name="Liu X."/>
            <person name="Zhang Y."/>
            <person name="Hong G."/>
            <person name="Han B."/>
            <person name="Choisne N."/>
            <person name="Demange N."/>
            <person name="Orjeda G."/>
            <person name="Samain S."/>
            <person name="Cattolico L."/>
            <person name="Pelletier E."/>
            <person name="Couloux A."/>
            <person name="Segurens B."/>
            <person name="Wincker P."/>
            <person name="D'Hont A."/>
            <person name="Scarpelli C."/>
            <person name="Weissenbach J."/>
            <person name="Salanoubat M."/>
            <person name="Quetier F."/>
            <person name="Yu Y."/>
            <person name="Kim H.R."/>
            <person name="Rambo T."/>
            <person name="Currie J."/>
            <person name="Collura K."/>
            <person name="Luo M."/>
            <person name="Yang T."/>
            <person name="Ammiraju J.S.S."/>
            <person name="Engler F."/>
            <person name="Soderlund C."/>
            <person name="Wing R.A."/>
            <person name="Palmer L.E."/>
            <person name="de la Bastide M."/>
            <person name="Spiegel L."/>
            <person name="Nascimento L."/>
            <person name="Zutavern T."/>
            <person name="O'Shaughnessy A."/>
            <person name="Dike S."/>
            <person name="Dedhia N."/>
            <person name="Preston R."/>
            <person name="Balija V."/>
            <person name="McCombie W.R."/>
            <person name="Chow T."/>
            <person name="Chen H."/>
            <person name="Chung M."/>
            <person name="Chen C."/>
            <person name="Shaw J."/>
            <person name="Wu H."/>
            <person name="Hsiao K."/>
            <person name="Chao Y."/>
            <person name="Chu M."/>
            <person name="Cheng C."/>
            <person name="Hour A."/>
            <person name="Lee P."/>
            <person name="Lin S."/>
            <person name="Lin Y."/>
            <person name="Liou J."/>
            <person name="Liu S."/>
            <person name="Hsing Y."/>
            <person name="Raghuvanshi S."/>
            <person name="Mohanty A."/>
            <person name="Bharti A.K."/>
            <person name="Gaur A."/>
            <person name="Gupta V."/>
            <person name="Kumar D."/>
            <person name="Ravi V."/>
            <person name="Vij S."/>
            <person name="Kapur A."/>
            <person name="Khurana P."/>
            <person name="Khurana P."/>
            <person name="Khurana J.P."/>
            <person name="Tyagi A.K."/>
            <person name="Gaikwad K."/>
            <person name="Singh A."/>
            <person name="Dalal V."/>
            <person name="Srivastava S."/>
            <person name="Dixit A."/>
            <person name="Pal A.K."/>
            <person name="Ghazi I.A."/>
            <person name="Yadav M."/>
            <person name="Pandit A."/>
            <person name="Bhargava A."/>
            <person name="Sureshbabu K."/>
            <person name="Batra K."/>
            <person name="Sharma T.R."/>
            <person name="Mohapatra T."/>
            <person name="Singh N.K."/>
            <person name="Messing J."/>
            <person name="Nelson A.B."/>
            <person name="Fuks G."/>
            <person name="Kavchok S."/>
            <person name="Keizer G."/>
            <person name="Linton E."/>
            <person name="Llaca V."/>
            <person name="Song R."/>
            <person name="Tanyolac B."/>
            <person name="Young S."/>
            <person name="Ho-Il K."/>
            <person name="Hahn J.H."/>
            <person name="Sangsakoo G."/>
            <person name="Vanavichit A."/>
            <person name="de Mattos Luiz.A.T."/>
            <person name="Zimmer P.D."/>
            <person name="Malone G."/>
            <person name="Dellagostin O."/>
            <person name="de Oliveira A.C."/>
            <person name="Bevan M."/>
            <person name="Bancroft I."/>
            <person name="Minx P."/>
            <person name="Cordum H."/>
            <person name="Wilson R."/>
            <person name="Cheng Z."/>
            <person name="Jin W."/>
            <person name="Jiang J."/>
            <person name="Leong S.A."/>
            <person name="Iwama H."/>
            <person name="Gojobori T."/>
            <person name="Itoh T."/>
            <person name="Niimura Y."/>
            <person name="Fujii Y."/>
            <person name="Habara T."/>
            <person name="Sakai H."/>
            <person name="Sato Y."/>
            <person name="Wilson G."/>
            <person name="Kumar K."/>
            <person name="McCouch S."/>
            <person name="Juretic N."/>
            <person name="Hoen D."/>
            <person name="Wright S."/>
            <person name="Bruskiewich R."/>
            <person name="Bureau T."/>
            <person name="Miyao A."/>
            <person name="Hirochika H."/>
            <person name="Nishikawa T."/>
            <person name="Kadowaki K."/>
            <person name="Sugiura M."/>
            <person name="Burr B."/>
            <person name="Sasaki T."/>
        </authorList>
    </citation>
    <scope>NUCLEOTIDE SEQUENCE [LARGE SCALE GENOMIC DNA]</scope>
    <source>
        <strain evidence="3">cv. Nipponbare</strain>
    </source>
</reference>
<feature type="region of interest" description="Disordered" evidence="1">
    <location>
        <begin position="88"/>
        <end position="150"/>
    </location>
</feature>
<dbReference type="AlphaFoldDB" id="Q5JJM7"/>
<evidence type="ECO:0000256" key="1">
    <source>
        <dbReference type="SAM" id="MobiDB-lite"/>
    </source>
</evidence>
<organism evidence="2 3">
    <name type="scientific">Oryza sativa subsp. japonica</name>
    <name type="common">Rice</name>
    <dbReference type="NCBI Taxonomy" id="39947"/>
    <lineage>
        <taxon>Eukaryota</taxon>
        <taxon>Viridiplantae</taxon>
        <taxon>Streptophyta</taxon>
        <taxon>Embryophyta</taxon>
        <taxon>Tracheophyta</taxon>
        <taxon>Spermatophyta</taxon>
        <taxon>Magnoliopsida</taxon>
        <taxon>Liliopsida</taxon>
        <taxon>Poales</taxon>
        <taxon>Poaceae</taxon>
        <taxon>BOP clade</taxon>
        <taxon>Oryzoideae</taxon>
        <taxon>Oryzeae</taxon>
        <taxon>Oryzinae</taxon>
        <taxon>Oryza</taxon>
        <taxon>Oryza sativa</taxon>
    </lineage>
</organism>
<dbReference type="EMBL" id="AP006530">
    <property type="protein sequence ID" value="BAD88330.1"/>
    <property type="molecule type" value="Genomic_DNA"/>
</dbReference>
<feature type="compositionally biased region" description="Basic and acidic residues" evidence="1">
    <location>
        <begin position="49"/>
        <end position="62"/>
    </location>
</feature>
<sequence length="150" mass="16274">MFASSTPHTTVHGQTWHAGRLFAGRRRSTGGDRSVAPVDDVVVPARLRPVADHEEHQRDHQGQQEPFRVQTAVAAAAAAVVVVAPHAAAGPHGWCSPETEKKKKSPRVQDRSRCRWGRDGIDRVKDGTHMSGGCGPNAENQSFGPYNHCD</sequence>
<feature type="region of interest" description="Disordered" evidence="1">
    <location>
        <begin position="45"/>
        <end position="66"/>
    </location>
</feature>
<evidence type="ECO:0000313" key="3">
    <source>
        <dbReference type="Proteomes" id="UP000000763"/>
    </source>
</evidence>
<proteinExistence type="predicted"/>